<sequence>MIGLIFLTVDGAPESRQASMGIQVCSGPENCQVENTGVVLDFFWYCMFYLLNKELSFEVDVSACGCGMNSAALYFITMETDGGQASSGYTGATYGTARNGILRCPAASARPSCDPYGCGFNTYARGEKIFTAEVQVIRWAAPKSSLSSPDSSPLTEQTTEISRRLSASISRTVALSSSRHSTVACLTNAYCIAFSQSNAQGGVSNGICPNSQGMRKGMVVNMSMWGNPNDGGQMAWLDNEPNGPCPNPIILTLLLATSRLVPLAPLSRSVIRCGNYCRVEKTGVEWYDGDGGKDKWQYVCDFPGNDIGNEKTPGEQCGSLCIDTNCAVTLVTLKESVT</sequence>
<gene>
    <name evidence="10" type="ORF">DGAL_LOCUS6616</name>
</gene>
<keyword evidence="8" id="KW-0326">Glycosidase</keyword>
<dbReference type="Proteomes" id="UP000789390">
    <property type="component" value="Unassembled WGS sequence"/>
</dbReference>
<evidence type="ECO:0000256" key="8">
    <source>
        <dbReference type="ARBA" id="ARBA00023295"/>
    </source>
</evidence>
<dbReference type="GO" id="GO:0030245">
    <property type="term" value="P:cellulose catabolic process"/>
    <property type="evidence" value="ECO:0007669"/>
    <property type="project" value="UniProtKB-KW"/>
</dbReference>
<evidence type="ECO:0000313" key="11">
    <source>
        <dbReference type="Proteomes" id="UP000789390"/>
    </source>
</evidence>
<accession>A0A8J2WGV9</accession>
<organism evidence="10 11">
    <name type="scientific">Daphnia galeata</name>
    <dbReference type="NCBI Taxonomy" id="27404"/>
    <lineage>
        <taxon>Eukaryota</taxon>
        <taxon>Metazoa</taxon>
        <taxon>Ecdysozoa</taxon>
        <taxon>Arthropoda</taxon>
        <taxon>Crustacea</taxon>
        <taxon>Branchiopoda</taxon>
        <taxon>Diplostraca</taxon>
        <taxon>Cladocera</taxon>
        <taxon>Anomopoda</taxon>
        <taxon>Daphniidae</taxon>
        <taxon>Daphnia</taxon>
    </lineage>
</organism>
<evidence type="ECO:0000256" key="7">
    <source>
        <dbReference type="ARBA" id="ARBA00023277"/>
    </source>
</evidence>
<comment type="similarity">
    <text evidence="2">Belongs to the glycosyl hydrolase 7 (cellulase C) family.</text>
</comment>
<evidence type="ECO:0000256" key="4">
    <source>
        <dbReference type="ARBA" id="ARBA00022729"/>
    </source>
</evidence>
<keyword evidence="5" id="KW-0378">Hydrolase</keyword>
<dbReference type="Pfam" id="PF00840">
    <property type="entry name" value="Glyco_hydro_7"/>
    <property type="match status" value="2"/>
</dbReference>
<proteinExistence type="inferred from homology"/>
<comment type="caution">
    <text evidence="10">The sequence shown here is derived from an EMBL/GenBank/DDBJ whole genome shotgun (WGS) entry which is preliminary data.</text>
</comment>
<keyword evidence="7" id="KW-0119">Carbohydrate metabolism</keyword>
<dbReference type="InterPro" id="IPR001722">
    <property type="entry name" value="Glyco_hydro_7"/>
</dbReference>
<dbReference type="OrthoDB" id="412382at2759"/>
<evidence type="ECO:0000256" key="2">
    <source>
        <dbReference type="ARBA" id="ARBA00006044"/>
    </source>
</evidence>
<dbReference type="EC" id="3.2.1.91" evidence="3"/>
<evidence type="ECO:0000256" key="5">
    <source>
        <dbReference type="ARBA" id="ARBA00022801"/>
    </source>
</evidence>
<dbReference type="EMBL" id="CAKKLH010000120">
    <property type="protein sequence ID" value="CAH0103911.1"/>
    <property type="molecule type" value="Genomic_DNA"/>
</dbReference>
<evidence type="ECO:0000256" key="9">
    <source>
        <dbReference type="ARBA" id="ARBA00023326"/>
    </source>
</evidence>
<dbReference type="InterPro" id="IPR013320">
    <property type="entry name" value="ConA-like_dom_sf"/>
</dbReference>
<dbReference type="SUPFAM" id="SSF49899">
    <property type="entry name" value="Concanavalin A-like lectins/glucanases"/>
    <property type="match status" value="1"/>
</dbReference>
<dbReference type="Gene3D" id="2.70.100.10">
    <property type="entry name" value="Glycoside hydrolase, family 7, domain"/>
    <property type="match status" value="2"/>
</dbReference>
<evidence type="ECO:0000256" key="1">
    <source>
        <dbReference type="ARBA" id="ARBA00001641"/>
    </source>
</evidence>
<keyword evidence="11" id="KW-1185">Reference proteome</keyword>
<name>A0A8J2WGV9_9CRUS</name>
<keyword evidence="4" id="KW-0732">Signal</keyword>
<evidence type="ECO:0000256" key="3">
    <source>
        <dbReference type="ARBA" id="ARBA00012561"/>
    </source>
</evidence>
<dbReference type="GO" id="GO:0016162">
    <property type="term" value="F:cellulose 1,4-beta-cellobiosidase activity"/>
    <property type="evidence" value="ECO:0007669"/>
    <property type="project" value="UniProtKB-EC"/>
</dbReference>
<dbReference type="PANTHER" id="PTHR33753:SF2">
    <property type="entry name" value="GLYCOSIDE HYDROLASE FAMILY 7 PROTEIN"/>
    <property type="match status" value="1"/>
</dbReference>
<protein>
    <recommendedName>
        <fullName evidence="3">cellulose 1,4-beta-cellobiosidase (non-reducing end)</fullName>
        <ecNumber evidence="3">3.2.1.91</ecNumber>
    </recommendedName>
</protein>
<dbReference type="AlphaFoldDB" id="A0A8J2WGV9"/>
<comment type="catalytic activity">
    <reaction evidence="1">
        <text>Hydrolysis of (1-&gt;4)-beta-D-glucosidic linkages in cellulose and cellotetraose, releasing cellobiose from the non-reducing ends of the chains.</text>
        <dbReference type="EC" id="3.2.1.91"/>
    </reaction>
</comment>
<evidence type="ECO:0000313" key="10">
    <source>
        <dbReference type="EMBL" id="CAH0103911.1"/>
    </source>
</evidence>
<dbReference type="InterPro" id="IPR037019">
    <property type="entry name" value="Glyco_hydro_7_sf"/>
</dbReference>
<dbReference type="PANTHER" id="PTHR33753">
    <property type="entry name" value="1,4-BETA-D-GLUCAN CELLOBIOHYDROLASE B"/>
    <property type="match status" value="1"/>
</dbReference>
<reference evidence="10" key="1">
    <citation type="submission" date="2021-11" db="EMBL/GenBank/DDBJ databases">
        <authorList>
            <person name="Schell T."/>
        </authorList>
    </citation>
    <scope>NUCLEOTIDE SEQUENCE</scope>
    <source>
        <strain evidence="10">M5</strain>
    </source>
</reference>
<keyword evidence="9" id="KW-0624">Polysaccharide degradation</keyword>
<evidence type="ECO:0000256" key="6">
    <source>
        <dbReference type="ARBA" id="ARBA00023001"/>
    </source>
</evidence>
<keyword evidence="6" id="KW-0136">Cellulose degradation</keyword>